<feature type="transmembrane region" description="Helical" evidence="1">
    <location>
        <begin position="128"/>
        <end position="151"/>
    </location>
</feature>
<feature type="transmembrane region" description="Helical" evidence="1">
    <location>
        <begin position="12"/>
        <end position="28"/>
    </location>
</feature>
<keyword evidence="1" id="KW-0812">Transmembrane</keyword>
<dbReference type="InterPro" id="IPR010721">
    <property type="entry name" value="UstE-like"/>
</dbReference>
<keyword evidence="3" id="KW-1185">Reference proteome</keyword>
<name>A0AAU9IUE8_9CILI</name>
<dbReference type="PANTHER" id="PTHR32251">
    <property type="entry name" value="3-OXO-5-ALPHA-STEROID 4-DEHYDROGENASE"/>
    <property type="match status" value="1"/>
</dbReference>
<evidence type="ECO:0000313" key="3">
    <source>
        <dbReference type="Proteomes" id="UP001162131"/>
    </source>
</evidence>
<keyword evidence="1" id="KW-0472">Membrane</keyword>
<dbReference type="Proteomes" id="UP001162131">
    <property type="component" value="Unassembled WGS sequence"/>
</dbReference>
<accession>A0AAU9IUE8</accession>
<sequence length="294" mass="34532">MMEISKPANPLIALLPITLPFPFLMWYLPELSPLEAAFCVYTFAVSYAFVKSLSTKNHSVVDEMWSILPIYYVYIFTARMNNIRSYIMLSLVTMWSLRLSYNFYRKGGYRGLEDHRWKVLRETIPNPILWQLFNFFFICATQNALLFFICLPAYYAPKGPLNAIDIVAAVLFLGFLLLETIADNQQWNFQKEKQRLISEKKPLPEEFNKGFLYTGLFKYSRHPNFCGEISIWWIFYLFAQSFNLSILGPISLTLLFQGSSNFTEKISASKYPEYKVYQKITSKIIPWFSQKWPQ</sequence>
<gene>
    <name evidence="2" type="ORF">BSTOLATCC_MIC20622</name>
</gene>
<dbReference type="EMBL" id="CAJZBQ010000020">
    <property type="protein sequence ID" value="CAG9318139.1"/>
    <property type="molecule type" value="Genomic_DNA"/>
</dbReference>
<feature type="transmembrane region" description="Helical" evidence="1">
    <location>
        <begin position="34"/>
        <end position="50"/>
    </location>
</feature>
<dbReference type="PANTHER" id="PTHR32251:SF23">
    <property type="entry name" value="3-OXO-5-ALPHA-STEROID 4-DEHYDROGENASE (DUF1295)"/>
    <property type="match status" value="1"/>
</dbReference>
<evidence type="ECO:0000256" key="1">
    <source>
        <dbReference type="SAM" id="Phobius"/>
    </source>
</evidence>
<keyword evidence="1" id="KW-1133">Transmembrane helix</keyword>
<dbReference type="AlphaFoldDB" id="A0AAU9IUE8"/>
<feature type="transmembrane region" description="Helical" evidence="1">
    <location>
        <begin position="231"/>
        <end position="256"/>
    </location>
</feature>
<proteinExistence type="predicted"/>
<comment type="caution">
    <text evidence="2">The sequence shown here is derived from an EMBL/GenBank/DDBJ whole genome shotgun (WGS) entry which is preliminary data.</text>
</comment>
<evidence type="ECO:0000313" key="2">
    <source>
        <dbReference type="EMBL" id="CAG9318139.1"/>
    </source>
</evidence>
<organism evidence="2 3">
    <name type="scientific">Blepharisma stoltei</name>
    <dbReference type="NCBI Taxonomy" id="1481888"/>
    <lineage>
        <taxon>Eukaryota</taxon>
        <taxon>Sar</taxon>
        <taxon>Alveolata</taxon>
        <taxon>Ciliophora</taxon>
        <taxon>Postciliodesmatophora</taxon>
        <taxon>Heterotrichea</taxon>
        <taxon>Heterotrichida</taxon>
        <taxon>Blepharismidae</taxon>
        <taxon>Blepharisma</taxon>
    </lineage>
</organism>
<protein>
    <recommendedName>
        <fullName evidence="4">Steroid 5-alpha reductase C-terminal domain-containing protein</fullName>
    </recommendedName>
</protein>
<dbReference type="GO" id="GO:0016020">
    <property type="term" value="C:membrane"/>
    <property type="evidence" value="ECO:0007669"/>
    <property type="project" value="TreeGrafter"/>
</dbReference>
<feature type="transmembrane region" description="Helical" evidence="1">
    <location>
        <begin position="163"/>
        <end position="182"/>
    </location>
</feature>
<dbReference type="Gene3D" id="1.20.120.1630">
    <property type="match status" value="1"/>
</dbReference>
<reference evidence="2" key="1">
    <citation type="submission" date="2021-09" db="EMBL/GenBank/DDBJ databases">
        <authorList>
            <consortium name="AG Swart"/>
            <person name="Singh M."/>
            <person name="Singh A."/>
            <person name="Seah K."/>
            <person name="Emmerich C."/>
        </authorList>
    </citation>
    <scope>NUCLEOTIDE SEQUENCE</scope>
    <source>
        <strain evidence="2">ATCC30299</strain>
    </source>
</reference>
<dbReference type="Pfam" id="PF06966">
    <property type="entry name" value="DUF1295"/>
    <property type="match status" value="1"/>
</dbReference>
<evidence type="ECO:0008006" key="4">
    <source>
        <dbReference type="Google" id="ProtNLM"/>
    </source>
</evidence>